<comment type="caution">
    <text evidence="1">The sequence shown here is derived from an EMBL/GenBank/DDBJ whole genome shotgun (WGS) entry which is preliminary data.</text>
</comment>
<dbReference type="OrthoDB" id="3500494at2"/>
<evidence type="ECO:0008006" key="3">
    <source>
        <dbReference type="Google" id="ProtNLM"/>
    </source>
</evidence>
<dbReference type="RefSeq" id="WP_145933765.1">
    <property type="nucleotide sequence ID" value="NZ_CP174150.1"/>
</dbReference>
<evidence type="ECO:0000313" key="1">
    <source>
        <dbReference type="EMBL" id="GHF67649.1"/>
    </source>
</evidence>
<dbReference type="PANTHER" id="PTHR12631:SF10">
    <property type="entry name" value="BETA-XYLOSIDASE-LIKE PROTEIN-RELATED"/>
    <property type="match status" value="1"/>
</dbReference>
<dbReference type="AlphaFoldDB" id="A0A8H9MD58"/>
<gene>
    <name evidence="1" type="ORF">GCM10017566_46720</name>
</gene>
<organism evidence="1 2">
    <name type="scientific">Amycolatopsis bartoniae</name>
    <dbReference type="NCBI Taxonomy" id="941986"/>
    <lineage>
        <taxon>Bacteria</taxon>
        <taxon>Bacillati</taxon>
        <taxon>Actinomycetota</taxon>
        <taxon>Actinomycetes</taxon>
        <taxon>Pseudonocardiales</taxon>
        <taxon>Pseudonocardiaceae</taxon>
        <taxon>Amycolatopsis</taxon>
    </lineage>
</organism>
<sequence>MVAALLTAIGSWLPDIAQPPVDNGGMLLGVTHAQHSLDPSLPDAERQAGERILSASPMLQNQHIMGFGALNPEPSPGQYDWSSLDDRIGLIRRTQGTAVLTLCCAPDWMKGGKAGSTDWTKLTDAPLPEHYKDFAALAAKVAQRYPEVRYFQVWNELKGFWNTAGNTWDAKGFTDFYNQVYDAVKKVRPDAQVGGPYAVFTLFSSGNPNSMITGPYGRVDERVLAFYRYWNDHAHGADFVAVDGSTTTWDKGMQTTPAEADAFYTDVTRWVRNLTGLPVWWSEFYPTAAADNDQARSAATLDAIAHAEEAGAAAMLLWQPEASPDLPYGALWTDPGTGKVAPTSLTEAWQWLVPRLRAKTVKVVRDVEDNLLKFVGPSQTLTVNLSASAQLLHEGGTTITLGPFAVNLG</sequence>
<dbReference type="Gene3D" id="3.20.20.80">
    <property type="entry name" value="Glycosidases"/>
    <property type="match status" value="1"/>
</dbReference>
<name>A0A8H9MD58_9PSEU</name>
<protein>
    <recommendedName>
        <fullName evidence="3">Xylan 1,4-beta-xylosidase</fullName>
    </recommendedName>
</protein>
<reference evidence="1" key="1">
    <citation type="journal article" date="2014" name="Int. J. Syst. Evol. Microbiol.">
        <title>Complete genome sequence of Corynebacterium casei LMG S-19264T (=DSM 44701T), isolated from a smear-ripened cheese.</title>
        <authorList>
            <consortium name="US DOE Joint Genome Institute (JGI-PGF)"/>
            <person name="Walter F."/>
            <person name="Albersmeier A."/>
            <person name="Kalinowski J."/>
            <person name="Ruckert C."/>
        </authorList>
    </citation>
    <scope>NUCLEOTIDE SEQUENCE</scope>
    <source>
        <strain evidence="1">CGMCC 4.7679</strain>
    </source>
</reference>
<reference evidence="1" key="2">
    <citation type="submission" date="2020-09" db="EMBL/GenBank/DDBJ databases">
        <authorList>
            <person name="Sun Q."/>
            <person name="Zhou Y."/>
        </authorList>
    </citation>
    <scope>NUCLEOTIDE SEQUENCE</scope>
    <source>
        <strain evidence="1">CGMCC 4.7679</strain>
    </source>
</reference>
<proteinExistence type="predicted"/>
<dbReference type="InterPro" id="IPR017853">
    <property type="entry name" value="GH"/>
</dbReference>
<keyword evidence="2" id="KW-1185">Reference proteome</keyword>
<accession>A0A8H9MD58</accession>
<dbReference type="Proteomes" id="UP000658656">
    <property type="component" value="Unassembled WGS sequence"/>
</dbReference>
<evidence type="ECO:0000313" key="2">
    <source>
        <dbReference type="Proteomes" id="UP000658656"/>
    </source>
</evidence>
<dbReference type="InterPro" id="IPR051923">
    <property type="entry name" value="Glycosyl_Hydrolase_39"/>
</dbReference>
<dbReference type="GO" id="GO:0004553">
    <property type="term" value="F:hydrolase activity, hydrolyzing O-glycosyl compounds"/>
    <property type="evidence" value="ECO:0007669"/>
    <property type="project" value="TreeGrafter"/>
</dbReference>
<dbReference type="PANTHER" id="PTHR12631">
    <property type="entry name" value="ALPHA-L-IDURONIDASE"/>
    <property type="match status" value="1"/>
</dbReference>
<dbReference type="EMBL" id="BNAV01000007">
    <property type="protein sequence ID" value="GHF67649.1"/>
    <property type="molecule type" value="Genomic_DNA"/>
</dbReference>
<dbReference type="SUPFAM" id="SSF51445">
    <property type="entry name" value="(Trans)glycosidases"/>
    <property type="match status" value="1"/>
</dbReference>